<gene>
    <name evidence="3" type="ORF">PNQ69_09575</name>
</gene>
<sequence length="503" mass="54611">MARLSPQAETVISAFSTQPGVTREQADNLRAIVNASPALVDQFNTAVERQYLKQIVPLTNPNAGGEYEPQTQSMRIPLARLTALPGGRLPAAGELTFVLGHELQHGFNAADTAQARGSFQDAVKHIARHQSEPRDYTEPLNTLLSQHRRDEAGAEIAGWNAVVSRVKAVNPQPSLQDIYREQPGRMADFIEVKSGPRGLSYELKQNLSINSDLTLSPTPGNLEAMGQNYFDKLPRSPGGLGALGNSDYPNYYAANAISFIAQKERASHPPQPGNDTPQIALNLLRLHLRESLLEENGLDLGRDRRPLPYFDTSTQPPVAGLLQHTADTHRHVSPLANGLPEPSTPPAQGAEAHRSDDPSLPGHPDHALLEQIRAGMRRVDAELGKAYDHDSERLSRSLLAACKDNRDMYPGAAGYSLAGNALERVDHVVLEKTGNLIAVQGALDDPAMKRAVIPVEKALATPVEQSDQKLALANQALGQEQQRTAQQELARGIEEPARVVPGR</sequence>
<dbReference type="Proteomes" id="UP001260534">
    <property type="component" value="Unassembled WGS sequence"/>
</dbReference>
<dbReference type="InterPro" id="IPR046519">
    <property type="entry name" value="X-Tfes_XVIPCD"/>
</dbReference>
<feature type="region of interest" description="Disordered" evidence="1">
    <location>
        <begin position="483"/>
        <end position="503"/>
    </location>
</feature>
<accession>A0ABU2I6J1</accession>
<evidence type="ECO:0000313" key="3">
    <source>
        <dbReference type="EMBL" id="MDS9993022.1"/>
    </source>
</evidence>
<dbReference type="EMBL" id="JAQMHB010000001">
    <property type="protein sequence ID" value="MDS9993022.1"/>
    <property type="molecule type" value="Genomic_DNA"/>
</dbReference>
<reference evidence="3 4" key="1">
    <citation type="submission" date="2023-01" db="EMBL/GenBank/DDBJ databases">
        <title>Xanthomonas hawaiianensis sp. nov. isolated from Araceae family in Hawaii.</title>
        <authorList>
            <person name="Chunag S.-C."/>
            <person name="Dobhal S."/>
            <person name="Alvarez A."/>
            <person name="Arif M."/>
        </authorList>
    </citation>
    <scope>NUCLEOTIDE SEQUENCE [LARGE SCALE GENOMIC DNA]</scope>
    <source>
        <strain evidence="3 4">A2111</strain>
    </source>
</reference>
<evidence type="ECO:0000256" key="1">
    <source>
        <dbReference type="SAM" id="MobiDB-lite"/>
    </source>
</evidence>
<dbReference type="Pfam" id="PF20410">
    <property type="entry name" value="X-Tfes_XVIPCD"/>
    <property type="match status" value="1"/>
</dbReference>
<evidence type="ECO:0000259" key="2">
    <source>
        <dbReference type="Pfam" id="PF20410"/>
    </source>
</evidence>
<feature type="domain" description="X-Tfes XVIPCD" evidence="2">
    <location>
        <begin position="361"/>
        <end position="470"/>
    </location>
</feature>
<organism evidence="3 4">
    <name type="scientific">Xanthomonas hawaiiensis</name>
    <dbReference type="NCBI Taxonomy" id="3003247"/>
    <lineage>
        <taxon>Bacteria</taxon>
        <taxon>Pseudomonadati</taxon>
        <taxon>Pseudomonadota</taxon>
        <taxon>Gammaproteobacteria</taxon>
        <taxon>Lysobacterales</taxon>
        <taxon>Lysobacteraceae</taxon>
        <taxon>Xanthomonas</taxon>
    </lineage>
</organism>
<name>A0ABU2I6J1_9XANT</name>
<protein>
    <recommendedName>
        <fullName evidence="2">X-Tfes XVIPCD domain-containing protein</fullName>
    </recommendedName>
</protein>
<comment type="caution">
    <text evidence="3">The sequence shown here is derived from an EMBL/GenBank/DDBJ whole genome shotgun (WGS) entry which is preliminary data.</text>
</comment>
<dbReference type="RefSeq" id="WP_244663605.1">
    <property type="nucleotide sequence ID" value="NZ_JAGHXG010000007.1"/>
</dbReference>
<feature type="compositionally biased region" description="Basic and acidic residues" evidence="1">
    <location>
        <begin position="351"/>
        <end position="365"/>
    </location>
</feature>
<feature type="region of interest" description="Disordered" evidence="1">
    <location>
        <begin position="332"/>
        <end position="365"/>
    </location>
</feature>
<evidence type="ECO:0000313" key="4">
    <source>
        <dbReference type="Proteomes" id="UP001260534"/>
    </source>
</evidence>
<proteinExistence type="predicted"/>
<keyword evidence="4" id="KW-1185">Reference proteome</keyword>